<dbReference type="InterPro" id="IPR035647">
    <property type="entry name" value="EFG_III/V"/>
</dbReference>
<sequence>MNHLLLKSSFNILQKSNFKSYSTHLYSTLNTKKKLSNELNKYRNIGIIAHVDAGKTTTCERMLFYSGEIKRIGEVHRGDTVMDYLKMERERGITITAATITFPWDNHRINLVDTPGHVDFTVEVERSVRVMDGTVAIFDAVAGVQAQSITVWNQSERYKVPRLAFINKMDREGATMEKTLKMMKNRLGCTPLVLQMPLHVGPQFSNVVDLLTLKVLGWNGEKGEIIEESDLAEYDEEFVNKAKTMREELINQLAEMDEEMMKKFFDNDCNVDSLSLSDIKAAIRRVTVSMQAVPTLFGSSLKNKGVQQVLNSVVDYLPSPLDRDHPTAIDRRTDKPLSIQPNPKDNLCALAFKVVNDKKRGMIVYTRVYSGVLRSGATIFNSRSGEKERVQKLFQVAADEMEEIQELRAGDIGAVIGLKNVSTGDTLIYDIDKQPRPMLSGITPPPPVFFCALEPDTEKDYEPLIESLEILQKEDPSFQYRISDQQQILISGMGELHLEIIKDRLDNHFKVPSRMGRMQVSYKGTVQNEVEELDALEVFDIQTSGGLKTLSANISVLMKPREAGQGNLVEFILPRSQTESMDKSTLDRCKQSIQEGIDAVFMRGLPLGFPVTDTHVVITHFAYKSESDTPPLAFRNGIMRIMMRMAESSAPAILEPMMKLEISVDEKHLGVVLSDLTKQRRATINEVGMEKNTHIISSTVPLKEMIGYSTILRSISHGSASFTMEYSHNGIVSSSQEIQKIFTEIRGY</sequence>
<dbReference type="InterPro" id="IPR035649">
    <property type="entry name" value="EFG_V"/>
</dbReference>
<dbReference type="InterPro" id="IPR014721">
    <property type="entry name" value="Ribsml_uS5_D2-typ_fold_subgr"/>
</dbReference>
<evidence type="ECO:0000256" key="4">
    <source>
        <dbReference type="ARBA" id="ARBA00023134"/>
    </source>
</evidence>
<dbReference type="InterPro" id="IPR004161">
    <property type="entry name" value="EFTu-like_2"/>
</dbReference>
<feature type="domain" description="Tr-type G" evidence="5">
    <location>
        <begin position="40"/>
        <end position="321"/>
    </location>
</feature>
<dbReference type="Pfam" id="PF00679">
    <property type="entry name" value="EFG_C"/>
    <property type="match status" value="1"/>
</dbReference>
<dbReference type="Gene3D" id="3.30.70.240">
    <property type="match status" value="1"/>
</dbReference>
<dbReference type="Pfam" id="PF03144">
    <property type="entry name" value="GTP_EFTU_D2"/>
    <property type="match status" value="1"/>
</dbReference>
<dbReference type="GO" id="GO:0005759">
    <property type="term" value="C:mitochondrial matrix"/>
    <property type="evidence" value="ECO:0007669"/>
    <property type="project" value="UniProtKB-ARBA"/>
</dbReference>
<dbReference type="KEGG" id="dfa:DFA_11845"/>
<dbReference type="EMBL" id="GL883029">
    <property type="protein sequence ID" value="EGG14082.1"/>
    <property type="molecule type" value="Genomic_DNA"/>
</dbReference>
<dbReference type="PANTHER" id="PTHR43261:SF1">
    <property type="entry name" value="RIBOSOME-RELEASING FACTOR 2, MITOCHONDRIAL"/>
    <property type="match status" value="1"/>
</dbReference>
<dbReference type="InterPro" id="IPR000640">
    <property type="entry name" value="EFG_V-like"/>
</dbReference>
<dbReference type="InterPro" id="IPR009000">
    <property type="entry name" value="Transl_B-barrel_sf"/>
</dbReference>
<dbReference type="SMART" id="SM00838">
    <property type="entry name" value="EFG_C"/>
    <property type="match status" value="1"/>
</dbReference>
<dbReference type="Gene3D" id="3.30.230.10">
    <property type="match status" value="1"/>
</dbReference>
<dbReference type="Gene3D" id="3.30.70.870">
    <property type="entry name" value="Elongation Factor G (Translational Gtpase), domain 3"/>
    <property type="match status" value="1"/>
</dbReference>
<dbReference type="GO" id="GO:0003746">
    <property type="term" value="F:translation elongation factor activity"/>
    <property type="evidence" value="ECO:0007669"/>
    <property type="project" value="UniProtKB-KW"/>
</dbReference>
<dbReference type="InterPro" id="IPR020568">
    <property type="entry name" value="Ribosomal_Su5_D2-typ_SF"/>
</dbReference>
<dbReference type="InterPro" id="IPR041095">
    <property type="entry name" value="EFG_II"/>
</dbReference>
<dbReference type="InterPro" id="IPR005225">
    <property type="entry name" value="Small_GTP-bd"/>
</dbReference>
<dbReference type="InterPro" id="IPR009022">
    <property type="entry name" value="EFG_III"/>
</dbReference>
<dbReference type="PANTHER" id="PTHR43261">
    <property type="entry name" value="TRANSLATION ELONGATION FACTOR G-RELATED"/>
    <property type="match status" value="1"/>
</dbReference>
<evidence type="ECO:0000256" key="3">
    <source>
        <dbReference type="ARBA" id="ARBA00023128"/>
    </source>
</evidence>
<evidence type="ECO:0000313" key="7">
    <source>
        <dbReference type="Proteomes" id="UP000007797"/>
    </source>
</evidence>
<evidence type="ECO:0000313" key="6">
    <source>
        <dbReference type="EMBL" id="EGG14082.1"/>
    </source>
</evidence>
<keyword evidence="4" id="KW-0342">GTP-binding</keyword>
<dbReference type="AlphaFoldDB" id="F4QED5"/>
<evidence type="ECO:0000256" key="1">
    <source>
        <dbReference type="ARBA" id="ARBA00022741"/>
    </source>
</evidence>
<dbReference type="STRING" id="1054147.F4QED5"/>
<dbReference type="InterPro" id="IPR027417">
    <property type="entry name" value="P-loop_NTPase"/>
</dbReference>
<evidence type="ECO:0000259" key="5">
    <source>
        <dbReference type="PROSITE" id="PS51722"/>
    </source>
</evidence>
<dbReference type="Pfam" id="PF03764">
    <property type="entry name" value="EFG_IV"/>
    <property type="match status" value="1"/>
</dbReference>
<dbReference type="SUPFAM" id="SSF52540">
    <property type="entry name" value="P-loop containing nucleoside triphosphate hydrolases"/>
    <property type="match status" value="1"/>
</dbReference>
<protein>
    <submittedName>
        <fullName evidence="6">Mitochondrial translation elongation factor G</fullName>
    </submittedName>
</protein>
<dbReference type="CDD" id="cd16262">
    <property type="entry name" value="EFG_III"/>
    <property type="match status" value="1"/>
</dbReference>
<dbReference type="InterPro" id="IPR031157">
    <property type="entry name" value="G_TR_CS"/>
</dbReference>
<dbReference type="SUPFAM" id="SSF54211">
    <property type="entry name" value="Ribosomal protein S5 domain 2-like"/>
    <property type="match status" value="1"/>
</dbReference>
<dbReference type="FunFam" id="3.30.70.240:FF:000001">
    <property type="entry name" value="Elongation factor G"/>
    <property type="match status" value="1"/>
</dbReference>
<dbReference type="OrthoDB" id="198619at2759"/>
<organism evidence="6 7">
    <name type="scientific">Cavenderia fasciculata</name>
    <name type="common">Slime mold</name>
    <name type="synonym">Dictyostelium fasciculatum</name>
    <dbReference type="NCBI Taxonomy" id="261658"/>
    <lineage>
        <taxon>Eukaryota</taxon>
        <taxon>Amoebozoa</taxon>
        <taxon>Evosea</taxon>
        <taxon>Eumycetozoa</taxon>
        <taxon>Dictyostelia</taxon>
        <taxon>Acytosteliales</taxon>
        <taxon>Cavenderiaceae</taxon>
        <taxon>Cavenderia</taxon>
    </lineage>
</organism>
<dbReference type="InterPro" id="IPR000795">
    <property type="entry name" value="T_Tr_GTP-bd_dom"/>
</dbReference>
<dbReference type="Pfam" id="PF00009">
    <property type="entry name" value="GTP_EFTU"/>
    <property type="match status" value="1"/>
</dbReference>
<dbReference type="FunFam" id="3.40.50.300:FF:000514">
    <property type="entry name" value="Ribosome-releasing factor 2, mitochondrial"/>
    <property type="match status" value="1"/>
</dbReference>
<dbReference type="GO" id="GO:0032790">
    <property type="term" value="P:ribosome disassembly"/>
    <property type="evidence" value="ECO:0007669"/>
    <property type="project" value="TreeGrafter"/>
</dbReference>
<dbReference type="NCBIfam" id="TIGR00231">
    <property type="entry name" value="small_GTP"/>
    <property type="match status" value="1"/>
</dbReference>
<dbReference type="InterPro" id="IPR005517">
    <property type="entry name" value="Transl_elong_EFG/EF2_IV"/>
</dbReference>
<dbReference type="Gene3D" id="2.40.30.10">
    <property type="entry name" value="Translation factors"/>
    <property type="match status" value="1"/>
</dbReference>
<dbReference type="SUPFAM" id="SSF50447">
    <property type="entry name" value="Translation proteins"/>
    <property type="match status" value="1"/>
</dbReference>
<dbReference type="Pfam" id="PF14492">
    <property type="entry name" value="EFG_III"/>
    <property type="match status" value="1"/>
</dbReference>
<dbReference type="CDD" id="cd01886">
    <property type="entry name" value="EF-G"/>
    <property type="match status" value="1"/>
</dbReference>
<dbReference type="GeneID" id="14866109"/>
<dbReference type="OMA" id="GPQFTFP"/>
<name>F4QED5_CACFS</name>
<keyword evidence="3" id="KW-0496">Mitochondrion</keyword>
<dbReference type="PROSITE" id="PS51722">
    <property type="entry name" value="G_TR_2"/>
    <property type="match status" value="1"/>
</dbReference>
<keyword evidence="7" id="KW-1185">Reference proteome</keyword>
<dbReference type="GO" id="GO:0003924">
    <property type="term" value="F:GTPase activity"/>
    <property type="evidence" value="ECO:0007669"/>
    <property type="project" value="InterPro"/>
</dbReference>
<keyword evidence="1" id="KW-0547">Nucleotide-binding</keyword>
<dbReference type="GO" id="GO:0005525">
    <property type="term" value="F:GTP binding"/>
    <property type="evidence" value="ECO:0007669"/>
    <property type="project" value="UniProtKB-KW"/>
</dbReference>
<proteinExistence type="predicted"/>
<keyword evidence="6" id="KW-0251">Elongation factor</keyword>
<dbReference type="GO" id="GO:0032543">
    <property type="term" value="P:mitochondrial translation"/>
    <property type="evidence" value="ECO:0007669"/>
    <property type="project" value="TreeGrafter"/>
</dbReference>
<dbReference type="SUPFAM" id="SSF54980">
    <property type="entry name" value="EF-G C-terminal domain-like"/>
    <property type="match status" value="2"/>
</dbReference>
<dbReference type="RefSeq" id="XP_004350790.1">
    <property type="nucleotide sequence ID" value="XM_004350739.1"/>
</dbReference>
<reference evidence="7" key="1">
    <citation type="journal article" date="2011" name="Genome Res.">
        <title>Phylogeny-wide analysis of social amoeba genomes highlights ancient origins for complex intercellular communication.</title>
        <authorList>
            <person name="Heidel A.J."/>
            <person name="Lawal H.M."/>
            <person name="Felder M."/>
            <person name="Schilde C."/>
            <person name="Helps N.R."/>
            <person name="Tunggal B."/>
            <person name="Rivero F."/>
            <person name="John U."/>
            <person name="Schleicher M."/>
            <person name="Eichinger L."/>
            <person name="Platzer M."/>
            <person name="Noegel A.A."/>
            <person name="Schaap P."/>
            <person name="Gloeckner G."/>
        </authorList>
    </citation>
    <scope>NUCLEOTIDE SEQUENCE [LARGE SCALE GENOMIC DNA]</scope>
    <source>
        <strain evidence="7">SH3</strain>
    </source>
</reference>
<gene>
    <name evidence="6" type="primary">gfm2</name>
    <name evidence="6" type="ORF">DFA_11845</name>
</gene>
<dbReference type="Proteomes" id="UP000007797">
    <property type="component" value="Unassembled WGS sequence"/>
</dbReference>
<dbReference type="PROSITE" id="PS00301">
    <property type="entry name" value="G_TR_1"/>
    <property type="match status" value="1"/>
</dbReference>
<accession>F4QED5</accession>
<dbReference type="PRINTS" id="PR00315">
    <property type="entry name" value="ELONGATNFCT"/>
</dbReference>
<dbReference type="Gene3D" id="3.40.50.300">
    <property type="entry name" value="P-loop containing nucleotide triphosphate hydrolases"/>
    <property type="match status" value="1"/>
</dbReference>
<evidence type="ECO:0000256" key="2">
    <source>
        <dbReference type="ARBA" id="ARBA00022917"/>
    </source>
</evidence>
<keyword evidence="2" id="KW-0648">Protein biosynthesis</keyword>
<dbReference type="CDD" id="cd03713">
    <property type="entry name" value="EFG_mtEFG_C"/>
    <property type="match status" value="1"/>
</dbReference>